<keyword evidence="4" id="KW-0211">Defensin</keyword>
<dbReference type="OMA" id="RIHCLFF"/>
<feature type="domain" description="Beta-defensin-like" evidence="6">
    <location>
        <begin position="30"/>
        <end position="59"/>
    </location>
</feature>
<keyword evidence="2" id="KW-0964">Secreted</keyword>
<dbReference type="GO" id="GO:0005615">
    <property type="term" value="C:extracellular space"/>
    <property type="evidence" value="ECO:0000318"/>
    <property type="project" value="GO_Central"/>
</dbReference>
<keyword evidence="3" id="KW-0929">Antimicrobial</keyword>
<sequence>YLVAFFLKCCWNFSLCSPFFPGFSRRVLFPLSCIESRSFCFLIKCPPNWIEIGRCLPPTEMCFRRGK</sequence>
<evidence type="ECO:0000256" key="4">
    <source>
        <dbReference type="ARBA" id="ARBA00022940"/>
    </source>
</evidence>
<dbReference type="GO" id="GO:0042742">
    <property type="term" value="P:defense response to bacterium"/>
    <property type="evidence" value="ECO:0000318"/>
    <property type="project" value="GO_Central"/>
</dbReference>
<dbReference type="PANTHER" id="PTHR20515:SF13">
    <property type="entry name" value="BETA-DEFENSIN 102"/>
    <property type="match status" value="1"/>
</dbReference>
<dbReference type="InterPro" id="IPR001855">
    <property type="entry name" value="Defensin_beta-like"/>
</dbReference>
<dbReference type="GO" id="GO:0031731">
    <property type="term" value="F:CCR6 chemokine receptor binding"/>
    <property type="evidence" value="ECO:0000318"/>
    <property type="project" value="GO_Central"/>
</dbReference>
<organism evidence="7 8">
    <name type="scientific">Equus caballus</name>
    <name type="common">Horse</name>
    <dbReference type="NCBI Taxonomy" id="9796"/>
    <lineage>
        <taxon>Eukaryota</taxon>
        <taxon>Metazoa</taxon>
        <taxon>Chordata</taxon>
        <taxon>Craniata</taxon>
        <taxon>Vertebrata</taxon>
        <taxon>Euteleostomi</taxon>
        <taxon>Mammalia</taxon>
        <taxon>Eutheria</taxon>
        <taxon>Laurasiatheria</taxon>
        <taxon>Perissodactyla</taxon>
        <taxon>Equidae</taxon>
        <taxon>Equus</taxon>
    </lineage>
</organism>
<evidence type="ECO:0000256" key="3">
    <source>
        <dbReference type="ARBA" id="ARBA00022529"/>
    </source>
</evidence>
<dbReference type="SUPFAM" id="SSF57392">
    <property type="entry name" value="Defensin-like"/>
    <property type="match status" value="1"/>
</dbReference>
<keyword evidence="5" id="KW-0044">Antibiotic</keyword>
<dbReference type="PaxDb" id="9796-ENSECAP00000042307"/>
<dbReference type="GeneTree" id="ENSGT00480000043221"/>
<evidence type="ECO:0000256" key="1">
    <source>
        <dbReference type="ARBA" id="ARBA00004613"/>
    </source>
</evidence>
<name>A0A3Q2I4Y3_HORSE</name>
<keyword evidence="8" id="KW-1185">Reference proteome</keyword>
<proteinExistence type="predicted"/>
<evidence type="ECO:0000256" key="5">
    <source>
        <dbReference type="ARBA" id="ARBA00023022"/>
    </source>
</evidence>
<evidence type="ECO:0000313" key="7">
    <source>
        <dbReference type="Ensembl" id="ENSECAP00000042307.1"/>
    </source>
</evidence>
<reference evidence="7" key="3">
    <citation type="submission" date="2025-09" db="UniProtKB">
        <authorList>
            <consortium name="Ensembl"/>
        </authorList>
    </citation>
    <scope>IDENTIFICATION</scope>
    <source>
        <strain evidence="7">Thoroughbred</strain>
    </source>
</reference>
<dbReference type="AlphaFoldDB" id="A0A3Q2I4Y3"/>
<dbReference type="Gene3D" id="3.10.360.10">
    <property type="entry name" value="Antimicrobial Peptide, Beta-defensin 2, Chain A"/>
    <property type="match status" value="1"/>
</dbReference>
<comment type="subcellular location">
    <subcellularLocation>
        <location evidence="1">Secreted</location>
    </subcellularLocation>
</comment>
<protein>
    <recommendedName>
        <fullName evidence="6">Beta-defensin-like domain-containing protein</fullName>
    </recommendedName>
</protein>
<reference evidence="7 8" key="1">
    <citation type="journal article" date="2009" name="Science">
        <title>Genome sequence, comparative analysis, and population genetics of the domestic horse.</title>
        <authorList>
            <consortium name="Broad Institute Genome Sequencing Platform"/>
            <consortium name="Broad Institute Whole Genome Assembly Team"/>
            <person name="Wade C.M."/>
            <person name="Giulotto E."/>
            <person name="Sigurdsson S."/>
            <person name="Zoli M."/>
            <person name="Gnerre S."/>
            <person name="Imsland F."/>
            <person name="Lear T.L."/>
            <person name="Adelson D.L."/>
            <person name="Bailey E."/>
            <person name="Bellone R.R."/>
            <person name="Bloecker H."/>
            <person name="Distl O."/>
            <person name="Edgar R.C."/>
            <person name="Garber M."/>
            <person name="Leeb T."/>
            <person name="Mauceli E."/>
            <person name="MacLeod J.N."/>
            <person name="Penedo M.C.T."/>
            <person name="Raison J.M."/>
            <person name="Sharpe T."/>
            <person name="Vogel J."/>
            <person name="Andersson L."/>
            <person name="Antczak D.F."/>
            <person name="Biagi T."/>
            <person name="Binns M.M."/>
            <person name="Chowdhary B.P."/>
            <person name="Coleman S.J."/>
            <person name="Della Valle G."/>
            <person name="Fryc S."/>
            <person name="Guerin G."/>
            <person name="Hasegawa T."/>
            <person name="Hill E.W."/>
            <person name="Jurka J."/>
            <person name="Kiialainen A."/>
            <person name="Lindgren G."/>
            <person name="Liu J."/>
            <person name="Magnani E."/>
            <person name="Mickelson J.R."/>
            <person name="Murray J."/>
            <person name="Nergadze S.G."/>
            <person name="Onofrio R."/>
            <person name="Pedroni S."/>
            <person name="Piras M.F."/>
            <person name="Raudsepp T."/>
            <person name="Rocchi M."/>
            <person name="Roeed K.H."/>
            <person name="Ryder O.A."/>
            <person name="Searle S."/>
            <person name="Skow L."/>
            <person name="Swinburne J.E."/>
            <person name="Syvaenen A.C."/>
            <person name="Tozaki T."/>
            <person name="Valberg S.J."/>
            <person name="Vaudin M."/>
            <person name="White J.R."/>
            <person name="Zody M.C."/>
            <person name="Lander E.S."/>
            <person name="Lindblad-Toh K."/>
        </authorList>
    </citation>
    <scope>NUCLEOTIDE SEQUENCE [LARGE SCALE GENOMIC DNA]</scope>
    <source>
        <strain evidence="7 8">Thoroughbred</strain>
    </source>
</reference>
<dbReference type="Ensembl" id="ENSECAT00000065446.1">
    <property type="protein sequence ID" value="ENSECAP00000042307.1"/>
    <property type="gene ID" value="ENSECAG00000029114.1"/>
</dbReference>
<evidence type="ECO:0000256" key="2">
    <source>
        <dbReference type="ARBA" id="ARBA00022525"/>
    </source>
</evidence>
<reference evidence="7" key="2">
    <citation type="submission" date="2025-08" db="UniProtKB">
        <authorList>
            <consortium name="Ensembl"/>
        </authorList>
    </citation>
    <scope>IDENTIFICATION</scope>
    <source>
        <strain evidence="7">Thoroughbred</strain>
    </source>
</reference>
<evidence type="ECO:0000259" key="6">
    <source>
        <dbReference type="Pfam" id="PF00711"/>
    </source>
</evidence>
<accession>A0A3Q2I4Y3</accession>
<evidence type="ECO:0000313" key="8">
    <source>
        <dbReference type="Proteomes" id="UP000002281"/>
    </source>
</evidence>
<dbReference type="Pfam" id="PF00711">
    <property type="entry name" value="Defensin_beta"/>
    <property type="match status" value="1"/>
</dbReference>
<dbReference type="GO" id="GO:0042056">
    <property type="term" value="F:chemoattractant activity"/>
    <property type="evidence" value="ECO:0000318"/>
    <property type="project" value="GO_Central"/>
</dbReference>
<dbReference type="InParanoid" id="A0A3Q2I4Y3"/>
<dbReference type="GO" id="GO:0060326">
    <property type="term" value="P:cell chemotaxis"/>
    <property type="evidence" value="ECO:0000318"/>
    <property type="project" value="GO_Central"/>
</dbReference>
<dbReference type="PANTHER" id="PTHR20515">
    <property type="entry name" value="BETA-DEFENSIN"/>
    <property type="match status" value="1"/>
</dbReference>
<dbReference type="Proteomes" id="UP000002281">
    <property type="component" value="Chromosome 27"/>
</dbReference>